<comment type="caution">
    <text evidence="1">The sequence shown here is derived from an EMBL/GenBank/DDBJ whole genome shotgun (WGS) entry which is preliminary data.</text>
</comment>
<dbReference type="RefSeq" id="WP_063113418.1">
    <property type="nucleotide sequence ID" value="NZ_AP024123.1"/>
</dbReference>
<accession>A0A8S7BEJ6</accession>
<dbReference type="AlphaFoldDB" id="A0A8S7BEJ6"/>
<protein>
    <submittedName>
        <fullName evidence="1">Uncharacterized protein</fullName>
    </submittedName>
</protein>
<proteinExistence type="predicted"/>
<name>A0A8S7BEJ6_ECOLX</name>
<dbReference type="Proteomes" id="UP000523388">
    <property type="component" value="Unassembled WGS sequence"/>
</dbReference>
<organism evidence="1 2">
    <name type="scientific">Escherichia coli</name>
    <dbReference type="NCBI Taxonomy" id="562"/>
    <lineage>
        <taxon>Bacteria</taxon>
        <taxon>Pseudomonadati</taxon>
        <taxon>Pseudomonadota</taxon>
        <taxon>Gammaproteobacteria</taxon>
        <taxon>Enterobacterales</taxon>
        <taxon>Enterobacteriaceae</taxon>
        <taxon>Escherichia</taxon>
    </lineage>
</organism>
<evidence type="ECO:0000313" key="1">
    <source>
        <dbReference type="EMBL" id="EFA9847436.1"/>
    </source>
</evidence>
<gene>
    <name evidence="1" type="ORF">C1Q91_003884</name>
</gene>
<sequence>MSNLTDLAKLICGSDGINDAENECEISEILKHLKSVLINVLEEIEVIGKESESRITLYGPFLVRTLLEVGVTALIGRLDPTRLLIVKRTQQHGDYSTEKAWNSAIRWQGDVVDSKVDKLWPVDKNYKDITKALFGDYYFDLYWQKALKKICDTEITGGTWLAEIKGMEISTFSGRRRSGVSRLYSQSSKGVHSEFVIPPGSLYDRLTIKNLALEIIRVLSELGLLVNQLPHIAYRIETAEAIGLFNGIEQVEVMP</sequence>
<evidence type="ECO:0000313" key="2">
    <source>
        <dbReference type="Proteomes" id="UP000523388"/>
    </source>
</evidence>
<reference evidence="1 2" key="1">
    <citation type="submission" date="2018-08" db="EMBL/GenBank/DDBJ databases">
        <authorList>
            <consortium name="GenomeTrakr network: Whole genome sequencing for foodborne pathogen traceback"/>
        </authorList>
    </citation>
    <scope>NUCLEOTIDE SEQUENCE [LARGE SCALE GENOMIC DNA]</scope>
    <source>
        <strain evidence="1 2">AZ-TG102963</strain>
    </source>
</reference>
<dbReference type="EMBL" id="AASCJS010000026">
    <property type="protein sequence ID" value="EFA9847436.1"/>
    <property type="molecule type" value="Genomic_DNA"/>
</dbReference>